<feature type="domain" description="DUF7950" evidence="2">
    <location>
        <begin position="280"/>
        <end position="399"/>
    </location>
</feature>
<dbReference type="Pfam" id="PF25821">
    <property type="entry name" value="DUF7950"/>
    <property type="match status" value="1"/>
</dbReference>
<keyword evidence="4" id="KW-1185">Reference proteome</keyword>
<comment type="caution">
    <text evidence="3">The sequence shown here is derived from an EMBL/GenBank/DDBJ whole genome shotgun (WGS) entry which is preliminary data.</text>
</comment>
<dbReference type="EMBL" id="JAMYWD010000008">
    <property type="protein sequence ID" value="KAJ4962248.1"/>
    <property type="molecule type" value="Genomic_DNA"/>
</dbReference>
<evidence type="ECO:0000313" key="4">
    <source>
        <dbReference type="Proteomes" id="UP001141806"/>
    </source>
</evidence>
<dbReference type="AlphaFoldDB" id="A0A9Q0H9W8"/>
<dbReference type="PANTHER" id="PTHR33595">
    <property type="entry name" value="VON WILLEBRAND FACTOR A DOMAIN PROTEIN"/>
    <property type="match status" value="1"/>
</dbReference>
<gene>
    <name evidence="3" type="ORF">NE237_022187</name>
</gene>
<name>A0A9Q0H9W8_9MAGN</name>
<feature type="region of interest" description="Disordered" evidence="1">
    <location>
        <begin position="46"/>
        <end position="109"/>
    </location>
</feature>
<dbReference type="OrthoDB" id="1922150at2759"/>
<evidence type="ECO:0000259" key="2">
    <source>
        <dbReference type="Pfam" id="PF25821"/>
    </source>
</evidence>
<sequence length="407" mass="44475">MAHSLVCQLPSDQERSSKETMIINSLNLNIYSSLSKTDQIMSRYRPIAPKPQPSIHHHPTTFDSTSPPPQKAQRPRPFLRNLSRSLHTNPARGCRKRTSKAGFSPCSSNTSRTSLLDFSSSNPHAASSSTSPLARNALVSPSMRQGFTRVLPRVTVSMAGFHGVLEKPTSASANLVTLPLLPLPSTPASPGALIRSLPAANYYSQFDDVEVLDLNSPTTESPQEDHLLQKLQAPLLCCKVIAPQPVRPIGSSISVRWINEDSSSTSTACAMPLHALRRPEEVEEEVESEVLPAVVSDSNNRVRLANSAYKEMVGQPECSWLDATYASLRGGACKRISGDVMLNLSDAAVPPSCNGFSCEVRIEWGNDGKKSYICAPCDVIRLSCVSKDYLFSWRFHTKEASKTDFHA</sequence>
<reference evidence="3" key="1">
    <citation type="journal article" date="2023" name="Plant J.">
        <title>The genome of the king protea, Protea cynaroides.</title>
        <authorList>
            <person name="Chang J."/>
            <person name="Duong T.A."/>
            <person name="Schoeman C."/>
            <person name="Ma X."/>
            <person name="Roodt D."/>
            <person name="Barker N."/>
            <person name="Li Z."/>
            <person name="Van de Peer Y."/>
            <person name="Mizrachi E."/>
        </authorList>
    </citation>
    <scope>NUCLEOTIDE SEQUENCE</scope>
    <source>
        <tissue evidence="3">Young leaves</tissue>
    </source>
</reference>
<organism evidence="3 4">
    <name type="scientific">Protea cynaroides</name>
    <dbReference type="NCBI Taxonomy" id="273540"/>
    <lineage>
        <taxon>Eukaryota</taxon>
        <taxon>Viridiplantae</taxon>
        <taxon>Streptophyta</taxon>
        <taxon>Embryophyta</taxon>
        <taxon>Tracheophyta</taxon>
        <taxon>Spermatophyta</taxon>
        <taxon>Magnoliopsida</taxon>
        <taxon>Proteales</taxon>
        <taxon>Proteaceae</taxon>
        <taxon>Protea</taxon>
    </lineage>
</organism>
<dbReference type="InterPro" id="IPR057710">
    <property type="entry name" value="DUF7950"/>
</dbReference>
<protein>
    <recommendedName>
        <fullName evidence="2">DUF7950 domain-containing protein</fullName>
    </recommendedName>
</protein>
<proteinExistence type="predicted"/>
<accession>A0A9Q0H9W8</accession>
<dbReference type="PANTHER" id="PTHR33595:SF3">
    <property type="entry name" value="PAS DOMAIN-CONTAINING PROTEIN"/>
    <property type="match status" value="1"/>
</dbReference>
<evidence type="ECO:0000256" key="1">
    <source>
        <dbReference type="SAM" id="MobiDB-lite"/>
    </source>
</evidence>
<evidence type="ECO:0000313" key="3">
    <source>
        <dbReference type="EMBL" id="KAJ4962248.1"/>
    </source>
</evidence>
<dbReference type="Proteomes" id="UP001141806">
    <property type="component" value="Unassembled WGS sequence"/>
</dbReference>